<name>A0A6J4RTW4_9ACTN</name>
<dbReference type="Gene3D" id="2.60.120.10">
    <property type="entry name" value="Jelly Rolls"/>
    <property type="match status" value="1"/>
</dbReference>
<feature type="domain" description="Histidine kinase" evidence="6">
    <location>
        <begin position="268"/>
        <end position="467"/>
    </location>
</feature>
<dbReference type="CDD" id="cd00038">
    <property type="entry name" value="CAP_ED"/>
    <property type="match status" value="1"/>
</dbReference>
<evidence type="ECO:0000256" key="2">
    <source>
        <dbReference type="ARBA" id="ARBA00012438"/>
    </source>
</evidence>
<dbReference type="Gene3D" id="1.10.287.130">
    <property type="match status" value="1"/>
</dbReference>
<dbReference type="InterPro" id="IPR036890">
    <property type="entry name" value="HATPase_C_sf"/>
</dbReference>
<dbReference type="PANTHER" id="PTHR43065:SF48">
    <property type="entry name" value="HISTIDINE KINASE"/>
    <property type="match status" value="1"/>
</dbReference>
<sequence>MGKVETARALDCLRGVPLFAGLPDDRLAWIAEHGEEVRLGAGDVVAHQGDPPDGFYVVIEGETEWTRKVGQEEVYVVTLGEGAIFAELIMVLDAPYPTTGRATAETKLLKLDNASFWEMLRVCPEVLRGILATSVERAELHESVSQQHAKLISLGTMAAGLAHELNNPAAAINRAAAEARRTFREASERAAKLGALPLDAAQRSLVAELPDAVAALYPPALDSLGRSDLEDEVALWLEDRGVDDAWDVSSTLVGAGLDPAWLEDLAARVPEEALAEVLGWLASQLAGEELLGEIEESSGRVSQLVKAIKTYTHMDKASSREVDVPSGLDSTLVMLGHKLKKGDVEVVREYEEGLPPVCGHAGELNQVWTNLLDNAIDAIEGHGKIGVRASRENGRVLVEISDDGPGIPEEVRERMFEPFFTTKDVGKGTGLGLDISRRVVVDDHGGDIRVESRPGETRFEVRLPITPDAPGAS</sequence>
<dbReference type="InterPro" id="IPR014710">
    <property type="entry name" value="RmlC-like_jellyroll"/>
</dbReference>
<proteinExistence type="predicted"/>
<evidence type="ECO:0000256" key="3">
    <source>
        <dbReference type="ARBA" id="ARBA00022777"/>
    </source>
</evidence>
<dbReference type="PROSITE" id="PS50109">
    <property type="entry name" value="HIS_KIN"/>
    <property type="match status" value="1"/>
</dbReference>
<dbReference type="Pfam" id="PF02518">
    <property type="entry name" value="HATPase_c"/>
    <property type="match status" value="1"/>
</dbReference>
<gene>
    <name evidence="7" type="ORF">AVDCRST_MAG12-1495</name>
</gene>
<dbReference type="PANTHER" id="PTHR43065">
    <property type="entry name" value="SENSOR HISTIDINE KINASE"/>
    <property type="match status" value="1"/>
</dbReference>
<reference evidence="7" key="1">
    <citation type="submission" date="2020-02" db="EMBL/GenBank/DDBJ databases">
        <authorList>
            <person name="Meier V. D."/>
        </authorList>
    </citation>
    <scope>NUCLEOTIDE SEQUENCE</scope>
    <source>
        <strain evidence="7">AVDCRST_MAG12</strain>
    </source>
</reference>
<dbReference type="GO" id="GO:0004673">
    <property type="term" value="F:protein histidine kinase activity"/>
    <property type="evidence" value="ECO:0007669"/>
    <property type="project" value="UniProtKB-EC"/>
</dbReference>
<dbReference type="SMART" id="SM00387">
    <property type="entry name" value="HATPase_c"/>
    <property type="match status" value="1"/>
</dbReference>
<dbReference type="Gene3D" id="3.30.565.10">
    <property type="entry name" value="Histidine kinase-like ATPase, C-terminal domain"/>
    <property type="match status" value="1"/>
</dbReference>
<evidence type="ECO:0000259" key="5">
    <source>
        <dbReference type="PROSITE" id="PS50042"/>
    </source>
</evidence>
<evidence type="ECO:0000256" key="1">
    <source>
        <dbReference type="ARBA" id="ARBA00000085"/>
    </source>
</evidence>
<dbReference type="Pfam" id="PF00027">
    <property type="entry name" value="cNMP_binding"/>
    <property type="match status" value="1"/>
</dbReference>
<dbReference type="InterPro" id="IPR018490">
    <property type="entry name" value="cNMP-bd_dom_sf"/>
</dbReference>
<dbReference type="SUPFAM" id="SSF51206">
    <property type="entry name" value="cAMP-binding domain-like"/>
    <property type="match status" value="1"/>
</dbReference>
<dbReference type="GO" id="GO:0000160">
    <property type="term" value="P:phosphorelay signal transduction system"/>
    <property type="evidence" value="ECO:0007669"/>
    <property type="project" value="UniProtKB-KW"/>
</dbReference>
<keyword evidence="4" id="KW-0902">Two-component regulatory system</keyword>
<dbReference type="InterPro" id="IPR005467">
    <property type="entry name" value="His_kinase_dom"/>
</dbReference>
<keyword evidence="3" id="KW-0808">Transferase</keyword>
<protein>
    <recommendedName>
        <fullName evidence="2">histidine kinase</fullName>
        <ecNumber evidence="2">2.7.13.3</ecNumber>
    </recommendedName>
</protein>
<dbReference type="PROSITE" id="PS50042">
    <property type="entry name" value="CNMP_BINDING_3"/>
    <property type="match status" value="1"/>
</dbReference>
<dbReference type="SMART" id="SM00100">
    <property type="entry name" value="cNMP"/>
    <property type="match status" value="1"/>
</dbReference>
<dbReference type="SUPFAM" id="SSF55874">
    <property type="entry name" value="ATPase domain of HSP90 chaperone/DNA topoisomerase II/histidine kinase"/>
    <property type="match status" value="1"/>
</dbReference>
<dbReference type="PRINTS" id="PR00344">
    <property type="entry name" value="BCTRLSENSOR"/>
</dbReference>
<evidence type="ECO:0000256" key="4">
    <source>
        <dbReference type="ARBA" id="ARBA00023012"/>
    </source>
</evidence>
<dbReference type="InterPro" id="IPR000595">
    <property type="entry name" value="cNMP-bd_dom"/>
</dbReference>
<dbReference type="EC" id="2.7.13.3" evidence="2"/>
<accession>A0A6J4RTW4</accession>
<evidence type="ECO:0000259" key="6">
    <source>
        <dbReference type="PROSITE" id="PS50109"/>
    </source>
</evidence>
<dbReference type="InterPro" id="IPR003594">
    <property type="entry name" value="HATPase_dom"/>
</dbReference>
<organism evidence="7">
    <name type="scientific">uncultured Rubrobacteraceae bacterium</name>
    <dbReference type="NCBI Taxonomy" id="349277"/>
    <lineage>
        <taxon>Bacteria</taxon>
        <taxon>Bacillati</taxon>
        <taxon>Actinomycetota</taxon>
        <taxon>Rubrobacteria</taxon>
        <taxon>Rubrobacterales</taxon>
        <taxon>Rubrobacteraceae</taxon>
        <taxon>environmental samples</taxon>
    </lineage>
</organism>
<feature type="domain" description="Cyclic nucleotide-binding" evidence="5">
    <location>
        <begin position="18"/>
        <end position="137"/>
    </location>
</feature>
<dbReference type="AlphaFoldDB" id="A0A6J4RTW4"/>
<dbReference type="EMBL" id="CADCVK010000231">
    <property type="protein sequence ID" value="CAA9480876.1"/>
    <property type="molecule type" value="Genomic_DNA"/>
</dbReference>
<dbReference type="InterPro" id="IPR004358">
    <property type="entry name" value="Sig_transdc_His_kin-like_C"/>
</dbReference>
<comment type="catalytic activity">
    <reaction evidence="1">
        <text>ATP + protein L-histidine = ADP + protein N-phospho-L-histidine.</text>
        <dbReference type="EC" id="2.7.13.3"/>
    </reaction>
</comment>
<keyword evidence="3" id="KW-0418">Kinase</keyword>
<evidence type="ECO:0000313" key="7">
    <source>
        <dbReference type="EMBL" id="CAA9480876.1"/>
    </source>
</evidence>